<feature type="binding site" evidence="4">
    <location>
        <begin position="144"/>
        <end position="147"/>
    </location>
    <ligand>
        <name>pyridoxal 5'-phosphate</name>
        <dbReference type="ChEBI" id="CHEBI:597326"/>
    </ligand>
</feature>
<feature type="modified residue" description="N6-(pyridoxal phosphate)lysine" evidence="4">
    <location>
        <position position="242"/>
    </location>
</feature>
<dbReference type="NCBIfam" id="TIGR01814">
    <property type="entry name" value="kynureninase"/>
    <property type="match status" value="1"/>
</dbReference>
<dbReference type="GO" id="GO:0030429">
    <property type="term" value="F:kynureninase activity"/>
    <property type="evidence" value="ECO:0007669"/>
    <property type="project" value="UniProtKB-UniRule"/>
</dbReference>
<dbReference type="EC" id="3.7.1.3" evidence="4 5"/>
<dbReference type="RefSeq" id="WP_015792146.1">
    <property type="nucleotide sequence ID" value="NC_013131.1"/>
</dbReference>
<keyword evidence="3 4" id="KW-0663">Pyridoxal phosphate</keyword>
<comment type="subunit">
    <text evidence="4 6">Homodimer.</text>
</comment>
<gene>
    <name evidence="4" type="primary">kynU</name>
    <name evidence="8" type="ordered locus">Caci_3511</name>
</gene>
<evidence type="ECO:0000256" key="1">
    <source>
        <dbReference type="ARBA" id="ARBA00022642"/>
    </source>
</evidence>
<dbReference type="Gene3D" id="3.90.1150.10">
    <property type="entry name" value="Aspartate Aminotransferase, domain 1"/>
    <property type="match status" value="1"/>
</dbReference>
<dbReference type="GO" id="GO:0009435">
    <property type="term" value="P:NAD+ biosynthetic process"/>
    <property type="evidence" value="ECO:0007669"/>
    <property type="project" value="UniProtKB-UniRule"/>
</dbReference>
<reference evidence="8 9" key="1">
    <citation type="journal article" date="2009" name="Stand. Genomic Sci.">
        <title>Complete genome sequence of Catenulispora acidiphila type strain (ID 139908).</title>
        <authorList>
            <person name="Copeland A."/>
            <person name="Lapidus A."/>
            <person name="Glavina Del Rio T."/>
            <person name="Nolan M."/>
            <person name="Lucas S."/>
            <person name="Chen F."/>
            <person name="Tice H."/>
            <person name="Cheng J.F."/>
            <person name="Bruce D."/>
            <person name="Goodwin L."/>
            <person name="Pitluck S."/>
            <person name="Mikhailova N."/>
            <person name="Pati A."/>
            <person name="Ivanova N."/>
            <person name="Mavromatis K."/>
            <person name="Chen A."/>
            <person name="Palaniappan K."/>
            <person name="Chain P."/>
            <person name="Land M."/>
            <person name="Hauser L."/>
            <person name="Chang Y.J."/>
            <person name="Jeffries C.D."/>
            <person name="Chertkov O."/>
            <person name="Brettin T."/>
            <person name="Detter J.C."/>
            <person name="Han C."/>
            <person name="Ali Z."/>
            <person name="Tindall B.J."/>
            <person name="Goker M."/>
            <person name="Bristow J."/>
            <person name="Eisen J.A."/>
            <person name="Markowitz V."/>
            <person name="Hugenholtz P."/>
            <person name="Kyrpides N.C."/>
            <person name="Klenk H.P."/>
        </authorList>
    </citation>
    <scope>NUCLEOTIDE SEQUENCE [LARGE SCALE GENOMIC DNA]</scope>
    <source>
        <strain evidence="9">DSM 44928 / JCM 14897 / NBRC 102108 / NRRL B-24433 / ID139908</strain>
    </source>
</reference>
<evidence type="ECO:0000256" key="3">
    <source>
        <dbReference type="ARBA" id="ARBA00022898"/>
    </source>
</evidence>
<dbReference type="GO" id="GO:0005737">
    <property type="term" value="C:cytoplasm"/>
    <property type="evidence" value="ECO:0007669"/>
    <property type="project" value="UniProtKB-UniRule"/>
</dbReference>
<evidence type="ECO:0000313" key="8">
    <source>
        <dbReference type="EMBL" id="ACU72417.1"/>
    </source>
</evidence>
<dbReference type="GO" id="GO:0030170">
    <property type="term" value="F:pyridoxal phosphate binding"/>
    <property type="evidence" value="ECO:0007669"/>
    <property type="project" value="UniProtKB-UniRule"/>
</dbReference>
<dbReference type="InterPro" id="IPR010111">
    <property type="entry name" value="Kynureninase"/>
</dbReference>
<evidence type="ECO:0000256" key="5">
    <source>
        <dbReference type="NCBIfam" id="TIGR01814"/>
    </source>
</evidence>
<keyword evidence="1 4" id="KW-0662">Pyridine nucleotide biosynthesis</keyword>
<dbReference type="PANTHER" id="PTHR14084:SF0">
    <property type="entry name" value="KYNURENINASE"/>
    <property type="match status" value="1"/>
</dbReference>
<dbReference type="Gene3D" id="3.40.640.10">
    <property type="entry name" value="Type I PLP-dependent aspartate aminotransferase-like (Major domain)"/>
    <property type="match status" value="1"/>
</dbReference>
<organism evidence="8 9">
    <name type="scientific">Catenulispora acidiphila (strain DSM 44928 / JCM 14897 / NBRC 102108 / NRRL B-24433 / ID139908)</name>
    <dbReference type="NCBI Taxonomy" id="479433"/>
    <lineage>
        <taxon>Bacteria</taxon>
        <taxon>Bacillati</taxon>
        <taxon>Actinomycetota</taxon>
        <taxon>Actinomycetes</taxon>
        <taxon>Catenulisporales</taxon>
        <taxon>Catenulisporaceae</taxon>
        <taxon>Catenulispora</taxon>
    </lineage>
</organism>
<evidence type="ECO:0000256" key="7">
    <source>
        <dbReference type="SAM" id="MobiDB-lite"/>
    </source>
</evidence>
<dbReference type="InParanoid" id="C7QAB8"/>
<evidence type="ECO:0000256" key="4">
    <source>
        <dbReference type="HAMAP-Rule" id="MF_01970"/>
    </source>
</evidence>
<feature type="binding site" evidence="4">
    <location>
        <position position="241"/>
    </location>
    <ligand>
        <name>pyridoxal 5'-phosphate</name>
        <dbReference type="ChEBI" id="CHEBI:597326"/>
    </ligand>
</feature>
<dbReference type="UniPathway" id="UPA00334">
    <property type="reaction ID" value="UER00455"/>
</dbReference>
<dbReference type="HAMAP" id="MF_01970">
    <property type="entry name" value="Kynureninase"/>
    <property type="match status" value="1"/>
</dbReference>
<dbReference type="Proteomes" id="UP000000851">
    <property type="component" value="Chromosome"/>
</dbReference>
<dbReference type="GO" id="GO:0019441">
    <property type="term" value="P:L-tryptophan catabolic process to kynurenine"/>
    <property type="evidence" value="ECO:0007669"/>
    <property type="project" value="TreeGrafter"/>
</dbReference>
<comment type="similarity">
    <text evidence="4 6">Belongs to the kynureninase family.</text>
</comment>
<dbReference type="PIRSF" id="PIRSF038800">
    <property type="entry name" value="KYNU"/>
    <property type="match status" value="1"/>
</dbReference>
<accession>C7QAB8</accession>
<comment type="function">
    <text evidence="4 6">Catalyzes the cleavage of L-kynurenine (L-Kyn) and L-3-hydroxykynurenine (L-3OHKyn) into anthranilic acid (AA) and 3-hydroxyanthranilic acid (3-OHAA), respectively.</text>
</comment>
<comment type="caution">
    <text evidence="4">Lacks conserved residue(s) required for the propagation of feature annotation.</text>
</comment>
<evidence type="ECO:0000256" key="2">
    <source>
        <dbReference type="ARBA" id="ARBA00022801"/>
    </source>
</evidence>
<dbReference type="Pfam" id="PF22580">
    <property type="entry name" value="KYNU_C"/>
    <property type="match status" value="1"/>
</dbReference>
<feature type="binding site" evidence="4">
    <location>
        <position position="216"/>
    </location>
    <ligand>
        <name>pyridoxal 5'-phosphate</name>
        <dbReference type="ChEBI" id="CHEBI:597326"/>
    </ligand>
</feature>
<keyword evidence="2 4" id="KW-0378">Hydrolase</keyword>
<dbReference type="InterPro" id="IPR015422">
    <property type="entry name" value="PyrdxlP-dep_Trfase_small"/>
</dbReference>
<dbReference type="GO" id="GO:0019805">
    <property type="term" value="P:quinolinate biosynthetic process"/>
    <property type="evidence" value="ECO:0007669"/>
    <property type="project" value="UniProtKB-UniRule"/>
</dbReference>
<sequence length="427" mass="46422">MQDVATSSRTAETTATATAPTSRAECAALDAADPLAALRDEFVLPEGVVYFDGNSLGALPRRTMAGVTRMIEQEWGQGLIRSWNGADWYPMPHTIGERVAPLIGAAAGQTVICDSVSVNIFKVLISALRMRPTRGTLVSELDIFPTDLYITEGVRRLVPDSQMRLIGRDGPDLESVLGPDTAAVLLSHVDYRTGRLHDMAAVTDLVHRHGALMIWDLCHSAGAMPIELDACGVDFAVGCTYKYLNAGPGAPAFLYAAERHQDSVDQPLLGWSGHADPFAFEPGYTPVPGVGRFLAGTPPMLSFAGLLAALEVFEDVDLHQVRAKSLALAELVIARGDELGLDLATPREPERRGSHVTFRHEHGYQIVQALIEQGIIGDFRAPDHMRFGLTPLYTSFSEVWDAMDAMAEILATKSWQDERFLRQGTVT</sequence>
<dbReference type="InterPro" id="IPR015424">
    <property type="entry name" value="PyrdxlP-dep_Trfase"/>
</dbReference>
<dbReference type="SUPFAM" id="SSF53383">
    <property type="entry name" value="PLP-dependent transferases"/>
    <property type="match status" value="1"/>
</dbReference>
<evidence type="ECO:0000313" key="9">
    <source>
        <dbReference type="Proteomes" id="UP000000851"/>
    </source>
</evidence>
<comment type="catalytic activity">
    <reaction evidence="6">
        <text>3-hydroxy-L-kynurenine + H2O = 3-hydroxyanthranilate + L-alanine + H(+)</text>
        <dbReference type="Rhea" id="RHEA:25143"/>
        <dbReference type="ChEBI" id="CHEBI:15377"/>
        <dbReference type="ChEBI" id="CHEBI:15378"/>
        <dbReference type="ChEBI" id="CHEBI:36559"/>
        <dbReference type="ChEBI" id="CHEBI:57972"/>
        <dbReference type="ChEBI" id="CHEBI:58125"/>
        <dbReference type="EC" id="3.7.1.3"/>
    </reaction>
</comment>
<dbReference type="KEGG" id="cai:Caci_3511"/>
<comment type="cofactor">
    <cofactor evidence="4 6">
        <name>pyridoxal 5'-phosphate</name>
        <dbReference type="ChEBI" id="CHEBI:597326"/>
    </cofactor>
</comment>
<dbReference type="STRING" id="479433.Caci_3511"/>
<dbReference type="HOGENOM" id="CLU_003433_4_1_11"/>
<keyword evidence="9" id="KW-1185">Reference proteome</keyword>
<proteinExistence type="inferred from homology"/>
<feature type="binding site" evidence="4">
    <location>
        <position position="271"/>
    </location>
    <ligand>
        <name>pyridoxal 5'-phosphate</name>
        <dbReference type="ChEBI" id="CHEBI:597326"/>
    </ligand>
</feature>
<dbReference type="PANTHER" id="PTHR14084">
    <property type="entry name" value="KYNURENINASE"/>
    <property type="match status" value="1"/>
</dbReference>
<dbReference type="InterPro" id="IPR015421">
    <property type="entry name" value="PyrdxlP-dep_Trfase_major"/>
</dbReference>
<feature type="binding site" evidence="4">
    <location>
        <position position="297"/>
    </location>
    <ligand>
        <name>pyridoxal 5'-phosphate</name>
        <dbReference type="ChEBI" id="CHEBI:597326"/>
    </ligand>
</feature>
<comment type="catalytic activity">
    <reaction evidence="4 6">
        <text>L-kynurenine + H2O = anthranilate + L-alanine + H(+)</text>
        <dbReference type="Rhea" id="RHEA:16813"/>
        <dbReference type="ChEBI" id="CHEBI:15377"/>
        <dbReference type="ChEBI" id="CHEBI:15378"/>
        <dbReference type="ChEBI" id="CHEBI:16567"/>
        <dbReference type="ChEBI" id="CHEBI:57959"/>
        <dbReference type="ChEBI" id="CHEBI:57972"/>
        <dbReference type="EC" id="3.7.1.3"/>
    </reaction>
</comment>
<evidence type="ECO:0000256" key="6">
    <source>
        <dbReference type="PIRNR" id="PIRNR038800"/>
    </source>
</evidence>
<dbReference type="OrthoDB" id="9812626at2"/>
<feature type="region of interest" description="Disordered" evidence="7">
    <location>
        <begin position="1"/>
        <end position="20"/>
    </location>
</feature>
<dbReference type="eggNOG" id="COG3844">
    <property type="taxonomic scope" value="Bacteria"/>
</dbReference>
<protein>
    <recommendedName>
        <fullName evidence="4 5">Kynureninase</fullName>
        <ecNumber evidence="4 5">3.7.1.3</ecNumber>
    </recommendedName>
    <alternativeName>
        <fullName evidence="4">L-kynurenine hydrolase</fullName>
    </alternativeName>
</protein>
<dbReference type="EMBL" id="CP001700">
    <property type="protein sequence ID" value="ACU72417.1"/>
    <property type="molecule type" value="Genomic_DNA"/>
</dbReference>
<dbReference type="GO" id="GO:0043420">
    <property type="term" value="P:anthranilate metabolic process"/>
    <property type="evidence" value="ECO:0007669"/>
    <property type="project" value="TreeGrafter"/>
</dbReference>
<dbReference type="GO" id="GO:0097053">
    <property type="term" value="P:L-kynurenine catabolic process"/>
    <property type="evidence" value="ECO:0007669"/>
    <property type="project" value="UniProtKB-UniRule"/>
</dbReference>
<feature type="binding site" evidence="4">
    <location>
        <position position="219"/>
    </location>
    <ligand>
        <name>pyridoxal 5'-phosphate</name>
        <dbReference type="ChEBI" id="CHEBI:597326"/>
    </ligand>
</feature>
<feature type="binding site" evidence="4">
    <location>
        <position position="117"/>
    </location>
    <ligand>
        <name>pyridoxal 5'-phosphate</name>
        <dbReference type="ChEBI" id="CHEBI:597326"/>
    </ligand>
</feature>
<dbReference type="AlphaFoldDB" id="C7QAB8"/>
<comment type="pathway">
    <text evidence="4 6">Cofactor biosynthesis; NAD(+) biosynthesis; quinolinate from L-kynurenine: step 2/3.</text>
</comment>
<comment type="pathway">
    <text evidence="4 6">Amino-acid degradation; L-kynurenine degradation; L-alanine and anthranilate from L-kynurenine: step 1/1.</text>
</comment>
<dbReference type="UniPathway" id="UPA00253">
    <property type="reaction ID" value="UER00329"/>
</dbReference>
<name>C7QAB8_CATAD</name>